<feature type="compositionally biased region" description="Basic residues" evidence="1">
    <location>
        <begin position="8"/>
        <end position="20"/>
    </location>
</feature>
<evidence type="ECO:0000256" key="2">
    <source>
        <dbReference type="SAM" id="Phobius"/>
    </source>
</evidence>
<gene>
    <name evidence="3" type="ORF">FXN63_09690</name>
</gene>
<sequence length="66" mass="7366">MNASHGTHASHVHAGHGHWIPRKRVAKMRRRSTVKECEPLGMGWVVFIAVGVAFAFFAAMIQITLR</sequence>
<name>A0A5C0B0C6_9BURK</name>
<evidence type="ECO:0000313" key="3">
    <source>
        <dbReference type="EMBL" id="QEI06077.1"/>
    </source>
</evidence>
<dbReference type="Proteomes" id="UP000325161">
    <property type="component" value="Chromosome"/>
</dbReference>
<keyword evidence="2" id="KW-0472">Membrane</keyword>
<keyword evidence="2" id="KW-1133">Transmembrane helix</keyword>
<dbReference type="EMBL" id="CP043046">
    <property type="protein sequence ID" value="QEI06077.1"/>
    <property type="molecule type" value="Genomic_DNA"/>
</dbReference>
<dbReference type="AlphaFoldDB" id="A0A5C0B0C6"/>
<keyword evidence="4" id="KW-1185">Reference proteome</keyword>
<evidence type="ECO:0000313" key="4">
    <source>
        <dbReference type="Proteomes" id="UP000325161"/>
    </source>
</evidence>
<feature type="transmembrane region" description="Helical" evidence="2">
    <location>
        <begin position="42"/>
        <end position="65"/>
    </location>
</feature>
<dbReference type="KEGG" id="pacr:FXN63_09690"/>
<protein>
    <submittedName>
        <fullName evidence="3">Uncharacterized protein</fullName>
    </submittedName>
</protein>
<evidence type="ECO:0000256" key="1">
    <source>
        <dbReference type="SAM" id="MobiDB-lite"/>
    </source>
</evidence>
<proteinExistence type="predicted"/>
<dbReference type="RefSeq" id="WP_148814460.1">
    <property type="nucleotide sequence ID" value="NZ_CP043046.1"/>
</dbReference>
<organism evidence="3 4">
    <name type="scientific">Pigmentiphaga aceris</name>
    <dbReference type="NCBI Taxonomy" id="1940612"/>
    <lineage>
        <taxon>Bacteria</taxon>
        <taxon>Pseudomonadati</taxon>
        <taxon>Pseudomonadota</taxon>
        <taxon>Betaproteobacteria</taxon>
        <taxon>Burkholderiales</taxon>
        <taxon>Alcaligenaceae</taxon>
        <taxon>Pigmentiphaga</taxon>
    </lineage>
</organism>
<accession>A0A5C0B0C6</accession>
<keyword evidence="2" id="KW-0812">Transmembrane</keyword>
<reference evidence="3 4" key="1">
    <citation type="submission" date="2019-08" db="EMBL/GenBank/DDBJ databases">
        <title>Amphibian skin-associated Pigmentiphaga: genome sequence and occurrence across geography and hosts.</title>
        <authorList>
            <person name="Bletz M.C."/>
            <person name="Bunk B."/>
            <person name="Sproeer C."/>
            <person name="Biwer P."/>
            <person name="Reiter S."/>
            <person name="Rabemananjara F.C.E."/>
            <person name="Schulz S."/>
            <person name="Overmann J."/>
            <person name="Vences M."/>
        </authorList>
    </citation>
    <scope>NUCLEOTIDE SEQUENCE [LARGE SCALE GENOMIC DNA]</scope>
    <source>
        <strain evidence="3 4">Mada1488</strain>
    </source>
</reference>
<feature type="region of interest" description="Disordered" evidence="1">
    <location>
        <begin position="1"/>
        <end position="20"/>
    </location>
</feature>